<gene>
    <name evidence="2" type="ORF">Strain138_000099</name>
    <name evidence="3" type="ORF">Strain318_000099</name>
</gene>
<evidence type="ECO:0000313" key="2">
    <source>
        <dbReference type="EMBL" id="WKW10867.1"/>
    </source>
</evidence>
<dbReference type="Proteomes" id="UP001229955">
    <property type="component" value="Chromosome"/>
</dbReference>
<evidence type="ECO:0000313" key="3">
    <source>
        <dbReference type="EMBL" id="WKW13776.1"/>
    </source>
</evidence>
<dbReference type="EMBL" id="CP130613">
    <property type="protein sequence ID" value="WKW13776.1"/>
    <property type="molecule type" value="Genomic_DNA"/>
</dbReference>
<protein>
    <submittedName>
        <fullName evidence="3">Uncharacterized protein</fullName>
    </submittedName>
</protein>
<keyword evidence="4" id="KW-1185">Reference proteome</keyword>
<organism evidence="3 4">
    <name type="scientific">Pseudogemmatithrix spongiicola</name>
    <dbReference type="NCBI Taxonomy" id="3062599"/>
    <lineage>
        <taxon>Bacteria</taxon>
        <taxon>Pseudomonadati</taxon>
        <taxon>Gemmatimonadota</taxon>
        <taxon>Gemmatimonadia</taxon>
        <taxon>Gemmatimonadales</taxon>
        <taxon>Gemmatimonadaceae</taxon>
        <taxon>Pseudogemmatithrix</taxon>
    </lineage>
</organism>
<feature type="signal peptide" evidence="1">
    <location>
        <begin position="1"/>
        <end position="24"/>
    </location>
</feature>
<dbReference type="EMBL" id="CP130612">
    <property type="protein sequence ID" value="WKW10867.1"/>
    <property type="molecule type" value="Genomic_DNA"/>
</dbReference>
<sequence>MRAMLARRSWLVLLALVASPLVVAPLAAQSATSAAPAAPTGARLTAIRTALIRRATEVQQRWTDSLPDLHATASETGFASAGDEADVVLSLRGEGLVYAVCDDACSGVTFRLLDTQGRELAKSAVMDGVPAVAFDGGHNWGPGTIARVRMLGCRQAPCGFRVTVMLK</sequence>
<dbReference type="RefSeq" id="WP_367886577.1">
    <property type="nucleotide sequence ID" value="NZ_CP130612.1"/>
</dbReference>
<reference evidence="3" key="1">
    <citation type="submission" date="2023-07" db="EMBL/GenBank/DDBJ databases">
        <authorList>
            <person name="Haufschild T."/>
            <person name="Kallscheuer N."/>
            <person name="Hammer J."/>
            <person name="Kohn T."/>
            <person name="Kabuu M."/>
            <person name="Jogler M."/>
            <person name="Wohfarth N."/>
            <person name="Heuer A."/>
            <person name="Rohde M."/>
            <person name="van Teeseling M.C.F."/>
            <person name="Jogler C."/>
        </authorList>
    </citation>
    <scope>NUCLEOTIDE SEQUENCE</scope>
    <source>
        <strain evidence="2">Strain 138</strain>
        <strain evidence="3">Strain 318</strain>
    </source>
</reference>
<keyword evidence="1" id="KW-0732">Signal</keyword>
<evidence type="ECO:0000256" key="1">
    <source>
        <dbReference type="SAM" id="SignalP"/>
    </source>
</evidence>
<accession>A0AA49JXH5</accession>
<evidence type="ECO:0000313" key="4">
    <source>
        <dbReference type="Proteomes" id="UP001229955"/>
    </source>
</evidence>
<feature type="chain" id="PRO_5041434678" evidence="1">
    <location>
        <begin position="25"/>
        <end position="167"/>
    </location>
</feature>
<proteinExistence type="predicted"/>
<accession>A0AA49JRY3</accession>
<dbReference type="KEGG" id="pspc:Strain318_000099"/>
<dbReference type="AlphaFoldDB" id="A0AA49JXH5"/>
<name>A0AA49JXH5_9BACT</name>